<gene>
    <name evidence="1" type="ORF">B0W44_17575</name>
</gene>
<dbReference type="OrthoDB" id="2371125at2"/>
<keyword evidence="2" id="KW-1185">Reference proteome</keyword>
<dbReference type="EMBL" id="CP019699">
    <property type="protein sequence ID" value="AQS57280.1"/>
    <property type="molecule type" value="Genomic_DNA"/>
</dbReference>
<dbReference type="SUPFAM" id="SSF56059">
    <property type="entry name" value="Glutathione synthetase ATP-binding domain-like"/>
    <property type="match status" value="1"/>
</dbReference>
<dbReference type="InterPro" id="IPR026838">
    <property type="entry name" value="YheC/D"/>
</dbReference>
<evidence type="ECO:0000313" key="1">
    <source>
        <dbReference type="EMBL" id="AQS57280.1"/>
    </source>
</evidence>
<dbReference type="STRING" id="1471761.B0W44_17575"/>
<evidence type="ECO:0000313" key="2">
    <source>
        <dbReference type="Proteomes" id="UP000188603"/>
    </source>
</evidence>
<dbReference type="Proteomes" id="UP000188603">
    <property type="component" value="Chromosome"/>
</dbReference>
<sequence>MTLKRLPFQQIASKWLKTYIMSQDDELSRYLPQTARWHPNVLFKMLKQFGSVYLKPDKGGGGAGIIRVKLTDSHRYEVRYGIRRQVIVGETTLISYLRRRMQPHKRYLIQQGIRLAHVDGRPFDIRVVLQKPRDQWIVMGMAAKVAAKKKIVTNRANGGIAATVPKVLQAGFGWRDEHVRLVEHVLNRIALRTAAVLSTRFPGLRVLGLDVGIDVRGNVWIFEVNTRPQFRLFQQTDPVRYRQIVRNQRQIVADGRKRLN</sequence>
<accession>A0A1U9KB68</accession>
<dbReference type="Pfam" id="PF14398">
    <property type="entry name" value="ATPgrasp_YheCD"/>
    <property type="match status" value="1"/>
</dbReference>
<dbReference type="KEGG" id="ntr:B0W44_17575"/>
<dbReference type="AlphaFoldDB" id="A0A1U9KB68"/>
<proteinExistence type="predicted"/>
<reference evidence="1 2" key="1">
    <citation type="journal article" date="2015" name="Int. J. Syst. Evol. Microbiol.">
        <title>Novibacillus thermophilus gen. nov., sp. nov., a Gram-staining-negative and moderately thermophilic member of the family Thermoactinomycetaceae.</title>
        <authorList>
            <person name="Yang G."/>
            <person name="Chen J."/>
            <person name="Zhou S."/>
        </authorList>
    </citation>
    <scope>NUCLEOTIDE SEQUENCE [LARGE SCALE GENOMIC DNA]</scope>
    <source>
        <strain evidence="1 2">SG-1</strain>
    </source>
</reference>
<dbReference type="Gene3D" id="3.30.470.20">
    <property type="entry name" value="ATP-grasp fold, B domain"/>
    <property type="match status" value="1"/>
</dbReference>
<protein>
    <recommendedName>
        <fullName evidence="3">ATP-grasp domain-containing protein</fullName>
    </recommendedName>
</protein>
<evidence type="ECO:0008006" key="3">
    <source>
        <dbReference type="Google" id="ProtNLM"/>
    </source>
</evidence>
<organism evidence="1 2">
    <name type="scientific">Novibacillus thermophilus</name>
    <dbReference type="NCBI Taxonomy" id="1471761"/>
    <lineage>
        <taxon>Bacteria</taxon>
        <taxon>Bacillati</taxon>
        <taxon>Bacillota</taxon>
        <taxon>Bacilli</taxon>
        <taxon>Bacillales</taxon>
        <taxon>Thermoactinomycetaceae</taxon>
        <taxon>Novibacillus</taxon>
    </lineage>
</organism>
<name>A0A1U9KB68_9BACL</name>